<dbReference type="GO" id="GO:0004565">
    <property type="term" value="F:beta-galactosidase activity"/>
    <property type="evidence" value="ECO:0007669"/>
    <property type="project" value="UniProtKB-EC"/>
</dbReference>
<name>A0A7H1ML36_9LACO</name>
<dbReference type="GO" id="GO:0005990">
    <property type="term" value="P:lactose catabolic process"/>
    <property type="evidence" value="ECO:0007669"/>
    <property type="project" value="TreeGrafter"/>
</dbReference>
<protein>
    <recommendedName>
        <fullName evidence="2">beta-galactosidase</fullName>
        <ecNumber evidence="2">3.2.1.23</ecNumber>
    </recommendedName>
</protein>
<dbReference type="EC" id="3.2.1.23" evidence="2"/>
<gene>
    <name evidence="6" type="ORF">FY536_02300</name>
</gene>
<dbReference type="InterPro" id="IPR050347">
    <property type="entry name" value="Bact_Beta-galactosidase"/>
</dbReference>
<dbReference type="Pfam" id="PF02929">
    <property type="entry name" value="Bgal_small_N"/>
    <property type="match status" value="1"/>
</dbReference>
<keyword evidence="7" id="KW-1185">Reference proteome</keyword>
<comment type="catalytic activity">
    <reaction evidence="1">
        <text>Hydrolysis of terminal non-reducing beta-D-galactose residues in beta-D-galactosides.</text>
        <dbReference type="EC" id="3.2.1.23"/>
    </reaction>
</comment>
<evidence type="ECO:0000313" key="7">
    <source>
        <dbReference type="Proteomes" id="UP000516446"/>
    </source>
</evidence>
<dbReference type="SMART" id="SM01038">
    <property type="entry name" value="Bgal_small_N"/>
    <property type="match status" value="1"/>
</dbReference>
<dbReference type="PANTHER" id="PTHR46323">
    <property type="entry name" value="BETA-GALACTOSIDASE"/>
    <property type="match status" value="1"/>
</dbReference>
<evidence type="ECO:0000256" key="2">
    <source>
        <dbReference type="ARBA" id="ARBA00012756"/>
    </source>
</evidence>
<dbReference type="RefSeq" id="WP_104914513.1">
    <property type="nucleotide sequence ID" value="NZ_CP026847.1"/>
</dbReference>
<reference evidence="6 7" key="1">
    <citation type="submission" date="2019-08" db="EMBL/GenBank/DDBJ databases">
        <authorList>
            <person name="Chang H.C."/>
            <person name="Mun S.Y."/>
        </authorList>
    </citation>
    <scope>NUCLEOTIDE SEQUENCE [LARGE SCALE GENOMIC DNA]</scope>
    <source>
        <strain evidence="6 7">SK</strain>
    </source>
</reference>
<dbReference type="GO" id="GO:0009341">
    <property type="term" value="C:beta-galactosidase complex"/>
    <property type="evidence" value="ECO:0007669"/>
    <property type="project" value="InterPro"/>
</dbReference>
<dbReference type="InterPro" id="IPR014718">
    <property type="entry name" value="GH-type_carb-bd"/>
</dbReference>
<dbReference type="Proteomes" id="UP000516446">
    <property type="component" value="Chromosome"/>
</dbReference>
<proteinExistence type="predicted"/>
<dbReference type="PANTHER" id="PTHR46323:SF2">
    <property type="entry name" value="BETA-GALACTOSIDASE"/>
    <property type="match status" value="1"/>
</dbReference>
<dbReference type="AlphaFoldDB" id="A0A7H1ML36"/>
<keyword evidence="3" id="KW-0378">Hydrolase</keyword>
<organism evidence="6 7">
    <name type="scientific">Weissella koreensis</name>
    <dbReference type="NCBI Taxonomy" id="165096"/>
    <lineage>
        <taxon>Bacteria</taxon>
        <taxon>Bacillati</taxon>
        <taxon>Bacillota</taxon>
        <taxon>Bacilli</taxon>
        <taxon>Lactobacillales</taxon>
        <taxon>Lactobacillaceae</taxon>
        <taxon>Weissella</taxon>
    </lineage>
</organism>
<feature type="domain" description="Beta galactosidase small chain/" evidence="5">
    <location>
        <begin position="18"/>
        <end position="317"/>
    </location>
</feature>
<evidence type="ECO:0000259" key="5">
    <source>
        <dbReference type="SMART" id="SM01038"/>
    </source>
</evidence>
<evidence type="ECO:0000256" key="4">
    <source>
        <dbReference type="ARBA" id="ARBA00023295"/>
    </source>
</evidence>
<dbReference type="GO" id="GO:0030246">
    <property type="term" value="F:carbohydrate binding"/>
    <property type="evidence" value="ECO:0007669"/>
    <property type="project" value="InterPro"/>
</dbReference>
<dbReference type="EMBL" id="CP043431">
    <property type="protein sequence ID" value="QNT64172.1"/>
    <property type="molecule type" value="Genomic_DNA"/>
</dbReference>
<dbReference type="Gene3D" id="2.70.98.10">
    <property type="match status" value="1"/>
</dbReference>
<evidence type="ECO:0000313" key="6">
    <source>
        <dbReference type="EMBL" id="QNT64172.1"/>
    </source>
</evidence>
<sequence length="317" mass="35719">MENTQNKLNLIFGDVGLGVHGPDHEYLFSYDKKGLESIRIDGREWLLEPVKPIFWRATTDNDRGAGFPQKVASWLGADLFQTGSVKTIWVDQQILELPLPPVNNKYNGDESAQEVAILYEYQLPVQPQTKVEILYQVNAIGQLKVKAHYFGQKGLPELPVFGVRFMIPTLTNRFIYTGLSGETYPDRKQGGQFGTYHVQGIPVTPYLIPQDNGVHMETQTVTLERTSTKNNVEPVVHPFELTVRKTKQPFAFSCLPYTAAELENATHQEELPLPRKTVLSILGSVRGVGGIDSWGAEVLPDYRISGEIDHEFEFMLE</sequence>
<keyword evidence="4" id="KW-0326">Glycosidase</keyword>
<accession>A0A7H1ML36</accession>
<dbReference type="SUPFAM" id="SSF74650">
    <property type="entry name" value="Galactose mutarotase-like"/>
    <property type="match status" value="1"/>
</dbReference>
<dbReference type="InterPro" id="IPR011013">
    <property type="entry name" value="Gal_mutarotase_sf_dom"/>
</dbReference>
<evidence type="ECO:0000256" key="1">
    <source>
        <dbReference type="ARBA" id="ARBA00001412"/>
    </source>
</evidence>
<evidence type="ECO:0000256" key="3">
    <source>
        <dbReference type="ARBA" id="ARBA00022801"/>
    </source>
</evidence>
<dbReference type="InterPro" id="IPR004199">
    <property type="entry name" value="B-gal_small/dom_5"/>
</dbReference>